<dbReference type="EMBL" id="JAELVR010000004">
    <property type="protein sequence ID" value="MBJ6371391.1"/>
    <property type="molecule type" value="Genomic_DNA"/>
</dbReference>
<protein>
    <recommendedName>
        <fullName evidence="4">Histidinol phosphate aminotransferase</fullName>
    </recommendedName>
</protein>
<keyword evidence="1" id="KW-0472">Membrane</keyword>
<accession>A0A8J7LVV7</accession>
<evidence type="ECO:0008006" key="4">
    <source>
        <dbReference type="Google" id="ProtNLM"/>
    </source>
</evidence>
<dbReference type="AlphaFoldDB" id="A0A8J7LVV7"/>
<sequence length="61" mass="6635">MNDDRPGAAPNYTTAALTMMAINLIWVFGLLWAIFGFVPVLLVALALHHGIDRLSARRNAG</sequence>
<keyword evidence="3" id="KW-1185">Reference proteome</keyword>
<gene>
    <name evidence="2" type="ORF">JF290_07610</name>
</gene>
<keyword evidence="1" id="KW-0812">Transmembrane</keyword>
<feature type="transmembrane region" description="Helical" evidence="1">
    <location>
        <begin position="20"/>
        <end position="47"/>
    </location>
</feature>
<name>A0A8J7LVV7_9RHOB</name>
<keyword evidence="1" id="KW-1133">Transmembrane helix</keyword>
<evidence type="ECO:0000313" key="2">
    <source>
        <dbReference type="EMBL" id="MBJ6371391.1"/>
    </source>
</evidence>
<dbReference type="Proteomes" id="UP000619079">
    <property type="component" value="Unassembled WGS sequence"/>
</dbReference>
<reference evidence="2" key="1">
    <citation type="submission" date="2020-12" db="EMBL/GenBank/DDBJ databases">
        <title>Sedimentitalea sp. nov., isolated from sand in Incheon.</title>
        <authorList>
            <person name="Kim W."/>
        </authorList>
    </citation>
    <scope>NUCLEOTIDE SEQUENCE</scope>
    <source>
        <strain evidence="2">CAU 1593</strain>
    </source>
</reference>
<evidence type="ECO:0000256" key="1">
    <source>
        <dbReference type="SAM" id="Phobius"/>
    </source>
</evidence>
<proteinExistence type="predicted"/>
<dbReference type="RefSeq" id="WP_199024242.1">
    <property type="nucleotide sequence ID" value="NZ_JAELVR010000004.1"/>
</dbReference>
<organism evidence="2 3">
    <name type="scientific">Sedimentitalea arenosa</name>
    <dbReference type="NCBI Taxonomy" id="2798803"/>
    <lineage>
        <taxon>Bacteria</taxon>
        <taxon>Pseudomonadati</taxon>
        <taxon>Pseudomonadota</taxon>
        <taxon>Alphaproteobacteria</taxon>
        <taxon>Rhodobacterales</taxon>
        <taxon>Paracoccaceae</taxon>
        <taxon>Sedimentitalea</taxon>
    </lineage>
</organism>
<evidence type="ECO:0000313" key="3">
    <source>
        <dbReference type="Proteomes" id="UP000619079"/>
    </source>
</evidence>
<comment type="caution">
    <text evidence="2">The sequence shown here is derived from an EMBL/GenBank/DDBJ whole genome shotgun (WGS) entry which is preliminary data.</text>
</comment>